<sequence length="214" mass="24106">MNESLGSSSGTQLIATAFTFGGSALVFSTLPFAFVLVNGILKAKNSNNSGSILSVFLFAFFIHFMSCSFFMLGIKLLDILNAIYEPNYIQNKVFPIFWAKSESEVFALAGAKGTIEDKGAYFQLFIVQRITYWFSIASIWIVFLTASSYGAIEARKDTMQSNFITYFIWILISNIIAFFVFFLWAKIASLALFIPNGEDFLNKIYEAYKNISQR</sequence>
<organism evidence="2 3">
    <name type="scientific">Campylobacter coli 80352</name>
    <dbReference type="NCBI Taxonomy" id="887288"/>
    <lineage>
        <taxon>Bacteria</taxon>
        <taxon>Pseudomonadati</taxon>
        <taxon>Campylobacterota</taxon>
        <taxon>Epsilonproteobacteria</taxon>
        <taxon>Campylobacterales</taxon>
        <taxon>Campylobacteraceae</taxon>
        <taxon>Campylobacter</taxon>
    </lineage>
</organism>
<feature type="transmembrane region" description="Helical" evidence="1">
    <location>
        <begin position="164"/>
        <end position="185"/>
    </location>
</feature>
<feature type="transmembrane region" description="Helical" evidence="1">
    <location>
        <begin position="53"/>
        <end position="74"/>
    </location>
</feature>
<evidence type="ECO:0000313" key="2">
    <source>
        <dbReference type="EMBL" id="EIA62661.1"/>
    </source>
</evidence>
<keyword evidence="1" id="KW-0812">Transmembrane</keyword>
<comment type="caution">
    <text evidence="2">The sequence shown here is derived from an EMBL/GenBank/DDBJ whole genome shotgun (WGS) entry which is preliminary data.</text>
</comment>
<feature type="transmembrane region" description="Helical" evidence="1">
    <location>
        <begin position="130"/>
        <end position="152"/>
    </location>
</feature>
<reference evidence="2 3" key="1">
    <citation type="submission" date="2010-09" db="EMBL/GenBank/DDBJ databases">
        <authorList>
            <person name="Richards V."/>
            <person name="Lefebure T."/>
            <person name="Suzuki H."/>
            <person name="Pavinski Bitar P."/>
            <person name="Stanhope M."/>
        </authorList>
    </citation>
    <scope>NUCLEOTIDE SEQUENCE [LARGE SCALE GENOMIC DNA]</scope>
    <source>
        <strain evidence="2 3">80352</strain>
    </source>
</reference>
<protein>
    <submittedName>
        <fullName evidence="2">Uncharacterized protein</fullName>
    </submittedName>
</protein>
<evidence type="ECO:0000313" key="3">
    <source>
        <dbReference type="Proteomes" id="UP000005511"/>
    </source>
</evidence>
<proteinExistence type="predicted"/>
<keyword evidence="1" id="KW-1133">Transmembrane helix</keyword>
<keyword evidence="3" id="KW-1185">Reference proteome</keyword>
<evidence type="ECO:0000256" key="1">
    <source>
        <dbReference type="SAM" id="Phobius"/>
    </source>
</evidence>
<keyword evidence="1" id="KW-0472">Membrane</keyword>
<dbReference type="EMBL" id="AIMT01000096">
    <property type="protein sequence ID" value="EIA62661.1"/>
    <property type="molecule type" value="Genomic_DNA"/>
</dbReference>
<accession>A0ABP2NPK8</accession>
<name>A0ABP2NPK8_CAMCO</name>
<dbReference type="Proteomes" id="UP000005511">
    <property type="component" value="Unassembled WGS sequence"/>
</dbReference>
<dbReference type="RefSeq" id="WP_002799438.1">
    <property type="nucleotide sequence ID" value="NZ_AIMT01000096.1"/>
</dbReference>
<gene>
    <name evidence="2" type="ORF">cco14_08867</name>
</gene>
<feature type="transmembrane region" description="Helical" evidence="1">
    <location>
        <begin position="12"/>
        <end position="41"/>
    </location>
</feature>